<feature type="transmembrane region" description="Helical" evidence="1">
    <location>
        <begin position="166"/>
        <end position="188"/>
    </location>
</feature>
<dbReference type="InterPro" id="IPR003744">
    <property type="entry name" value="YhhQ"/>
</dbReference>
<feature type="transmembrane region" description="Helical" evidence="1">
    <location>
        <begin position="72"/>
        <end position="91"/>
    </location>
</feature>
<protein>
    <submittedName>
        <fullName evidence="2">VUT family protein</fullName>
    </submittedName>
</protein>
<keyword evidence="3" id="KW-1185">Reference proteome</keyword>
<comment type="caution">
    <text evidence="2">The sequence shown here is derived from an EMBL/GenBank/DDBJ whole genome shotgun (WGS) entry which is preliminary data.</text>
</comment>
<reference evidence="2 3" key="1">
    <citation type="submission" date="2024-09" db="EMBL/GenBank/DDBJ databases">
        <authorList>
            <person name="Zhang Z.-H."/>
        </authorList>
    </citation>
    <scope>NUCLEOTIDE SEQUENCE [LARGE SCALE GENOMIC DNA]</scope>
    <source>
        <strain evidence="2 3">HHTR114</strain>
    </source>
</reference>
<feature type="transmembrane region" description="Helical" evidence="1">
    <location>
        <begin position="103"/>
        <end position="123"/>
    </location>
</feature>
<sequence>MESAVEKHNPRETAMERLARHVGGFMTGFMRMVMLAVMLTPLLLAAILTVDIPVHLFDWIAGDHIASRPSNWLSRGGVIMSMAPLAVILFARKYGGDEASRAVTASWGVAAAAIFAQLSILAPSLEDGDLPGVRFTVFFTASAMAAQYVAASAYDISRGGARWWRAPLYGALLGYGIYALIYFPGVYAGSGAPWVNWMIGDFAIKTLFALLFLPVYGFLRKPLKPKGGYGGI</sequence>
<gene>
    <name evidence="2" type="ORF">ACFMB1_11585</name>
</gene>
<dbReference type="EMBL" id="JBHPON010000002">
    <property type="protein sequence ID" value="MFC6036188.1"/>
    <property type="molecule type" value="Genomic_DNA"/>
</dbReference>
<keyword evidence="1" id="KW-0812">Transmembrane</keyword>
<evidence type="ECO:0000313" key="2">
    <source>
        <dbReference type="EMBL" id="MFC6036188.1"/>
    </source>
</evidence>
<feature type="transmembrane region" description="Helical" evidence="1">
    <location>
        <begin position="194"/>
        <end position="219"/>
    </location>
</feature>
<dbReference type="Pfam" id="PF02592">
    <property type="entry name" value="Vut_1"/>
    <property type="match status" value="1"/>
</dbReference>
<keyword evidence="1" id="KW-0472">Membrane</keyword>
<evidence type="ECO:0000256" key="1">
    <source>
        <dbReference type="SAM" id="Phobius"/>
    </source>
</evidence>
<feature type="transmembrane region" description="Helical" evidence="1">
    <location>
        <begin position="33"/>
        <end position="52"/>
    </location>
</feature>
<organism evidence="2 3">
    <name type="scientific">Hyphococcus aureus</name>
    <dbReference type="NCBI Taxonomy" id="2666033"/>
    <lineage>
        <taxon>Bacteria</taxon>
        <taxon>Pseudomonadati</taxon>
        <taxon>Pseudomonadota</taxon>
        <taxon>Alphaproteobacteria</taxon>
        <taxon>Parvularculales</taxon>
        <taxon>Parvularculaceae</taxon>
        <taxon>Hyphococcus</taxon>
    </lineage>
</organism>
<accession>A0ABW1KZQ3</accession>
<feature type="transmembrane region" description="Helical" evidence="1">
    <location>
        <begin position="135"/>
        <end position="154"/>
    </location>
</feature>
<evidence type="ECO:0000313" key="3">
    <source>
        <dbReference type="Proteomes" id="UP001596116"/>
    </source>
</evidence>
<name>A0ABW1KZQ3_9PROT</name>
<keyword evidence="1" id="KW-1133">Transmembrane helix</keyword>
<dbReference type="Proteomes" id="UP001596116">
    <property type="component" value="Unassembled WGS sequence"/>
</dbReference>
<proteinExistence type="predicted"/>
<dbReference type="RefSeq" id="WP_379882582.1">
    <property type="nucleotide sequence ID" value="NZ_JBHPON010000002.1"/>
</dbReference>